<dbReference type="EMBL" id="CP053418">
    <property type="protein sequence ID" value="QJW85259.1"/>
    <property type="molecule type" value="Genomic_DNA"/>
</dbReference>
<gene>
    <name evidence="1" type="ORF">HK414_23225</name>
</gene>
<name>A0ABX6P535_9BURK</name>
<keyword evidence="2" id="KW-1185">Reference proteome</keyword>
<reference evidence="1 2" key="1">
    <citation type="submission" date="2020-05" db="EMBL/GenBank/DDBJ databases">
        <title>Ramlibacter rhizophilus sp. nov., isolated from rhizosphere soil of national flower Mugunghwa from South Korea.</title>
        <authorList>
            <person name="Zheng-Fei Y."/>
            <person name="Huan T."/>
        </authorList>
    </citation>
    <scope>NUCLEOTIDE SEQUENCE [LARGE SCALE GENOMIC DNA]</scope>
    <source>
        <strain evidence="1 2">H242</strain>
    </source>
</reference>
<evidence type="ECO:0000313" key="1">
    <source>
        <dbReference type="EMBL" id="QJW85259.1"/>
    </source>
</evidence>
<dbReference type="Proteomes" id="UP000500826">
    <property type="component" value="Chromosome"/>
</dbReference>
<protein>
    <submittedName>
        <fullName evidence="1">Uncharacterized protein</fullName>
    </submittedName>
</protein>
<organism evidence="1 2">
    <name type="scientific">Ramlibacter terrae</name>
    <dbReference type="NCBI Taxonomy" id="2732511"/>
    <lineage>
        <taxon>Bacteria</taxon>
        <taxon>Pseudomonadati</taxon>
        <taxon>Pseudomonadota</taxon>
        <taxon>Betaproteobacteria</taxon>
        <taxon>Burkholderiales</taxon>
        <taxon>Comamonadaceae</taxon>
        <taxon>Ramlibacter</taxon>
    </lineage>
</organism>
<proteinExistence type="predicted"/>
<sequence>MARVLFLDFDGVLHPAGTKPGESLPFEWLPELAALLSSTPDVALAVHSSRVGTYPVDELREFLGPLGCRFIGAVGPGPKPRRSVRSYAPGQISTTGSWSMMTSGSFQSIFRRRWSFATRCEGLQIPEHKIKFVAGC</sequence>
<accession>A0ABX6P535</accession>
<dbReference type="Pfam" id="PF18143">
    <property type="entry name" value="HAD_SAK_2"/>
    <property type="match status" value="1"/>
</dbReference>
<reference evidence="1 2" key="2">
    <citation type="submission" date="2020-05" db="EMBL/GenBank/DDBJ databases">
        <authorList>
            <person name="Khan S.A."/>
            <person name="Jeon C.O."/>
            <person name="Chun B.H."/>
        </authorList>
    </citation>
    <scope>NUCLEOTIDE SEQUENCE [LARGE SCALE GENOMIC DNA]</scope>
    <source>
        <strain evidence="1 2">H242</strain>
    </source>
</reference>
<evidence type="ECO:0000313" key="2">
    <source>
        <dbReference type="Proteomes" id="UP000500826"/>
    </source>
</evidence>